<dbReference type="GO" id="GO:0031267">
    <property type="term" value="F:small GTPase binding"/>
    <property type="evidence" value="ECO:0007669"/>
    <property type="project" value="TreeGrafter"/>
</dbReference>
<dbReference type="GO" id="GO:0030139">
    <property type="term" value="C:endocytic vesicle"/>
    <property type="evidence" value="ECO:0007669"/>
    <property type="project" value="TreeGrafter"/>
</dbReference>
<dbReference type="GO" id="GO:0005085">
    <property type="term" value="F:guanyl-nucleotide exchange factor activity"/>
    <property type="evidence" value="ECO:0007669"/>
    <property type="project" value="InterPro"/>
</dbReference>
<proteinExistence type="predicted"/>
<name>A0A6G0XID1_9STRA</name>
<evidence type="ECO:0000313" key="3">
    <source>
        <dbReference type="EMBL" id="KAF0740038.1"/>
    </source>
</evidence>
<accession>A0A6G0XID1</accession>
<sequence length="510" mass="57958">MLSLPWSRQRSLKEERPEASASRTSATSTLSKALLSTERRDELLQLARNKRASWVEGTSTSSSRKRRDSVRKHPPSHVMEMMKCADDMLHFIDKMQLSPPHTKSTTKQKQDASISILEEIAARGEEKSEVPSLRMSQSFERAYSQLVDVLKHADAADLVHSIQGFIKSFQSSKRHGGGQGEKVHLFIAHFMHLMQLSPVVKKLERDRLVDDLRDSDLRREALEAFIMEKLHDAVFYSHTADDTRLKDRISALSFLSFEHLDITATSDEARWKRIQARLACLPRYLSPRRQMSCLLQVCEELTNLLKDYHGQYPGADDFLPALIYTLLKANPSHLHSTVAYIQTYRHPSKLVSEPGYFLTHLVSSLSFLEHLDDSALSITAEEFHRGLEDSKKSMAASNPSPPPPSSSSVRDSRSESADESTPTTSSSRRKKQQPPLSVLDVHNRRRKRLIPPVFSFDFASVLQSSSSTMQTFIDRSSDDIRIQEVPRLLAEYKMLNMLCAQHTILHPKNI</sequence>
<dbReference type="Proteomes" id="UP000481153">
    <property type="component" value="Unassembled WGS sequence"/>
</dbReference>
<dbReference type="Gene3D" id="1.20.1050.80">
    <property type="entry name" value="VPS9 domain"/>
    <property type="match status" value="1"/>
</dbReference>
<evidence type="ECO:0000256" key="1">
    <source>
        <dbReference type="SAM" id="MobiDB-lite"/>
    </source>
</evidence>
<dbReference type="PROSITE" id="PS51205">
    <property type="entry name" value="VPS9"/>
    <property type="match status" value="1"/>
</dbReference>
<dbReference type="AlphaFoldDB" id="A0A6G0XID1"/>
<feature type="domain" description="VPS9" evidence="2">
    <location>
        <begin position="239"/>
        <end position="377"/>
    </location>
</feature>
<comment type="caution">
    <text evidence="3">The sequence shown here is derived from an EMBL/GenBank/DDBJ whole genome shotgun (WGS) entry which is preliminary data.</text>
</comment>
<dbReference type="SMART" id="SM00167">
    <property type="entry name" value="VPS9"/>
    <property type="match status" value="1"/>
</dbReference>
<protein>
    <recommendedName>
        <fullName evidence="2">VPS9 domain-containing protein</fullName>
    </recommendedName>
</protein>
<dbReference type="GO" id="GO:0005829">
    <property type="term" value="C:cytosol"/>
    <property type="evidence" value="ECO:0007669"/>
    <property type="project" value="TreeGrafter"/>
</dbReference>
<feature type="compositionally biased region" description="Basic residues" evidence="1">
    <location>
        <begin position="63"/>
        <end position="75"/>
    </location>
</feature>
<dbReference type="InterPro" id="IPR037191">
    <property type="entry name" value="VPS9_dom_sf"/>
</dbReference>
<gene>
    <name evidence="3" type="ORF">Ae201684_004480</name>
</gene>
<reference evidence="3 4" key="1">
    <citation type="submission" date="2019-07" db="EMBL/GenBank/DDBJ databases">
        <title>Genomics analysis of Aphanomyces spp. identifies a new class of oomycete effector associated with host adaptation.</title>
        <authorList>
            <person name="Gaulin E."/>
        </authorList>
    </citation>
    <scope>NUCLEOTIDE SEQUENCE [LARGE SCALE GENOMIC DNA]</scope>
    <source>
        <strain evidence="3 4">ATCC 201684</strain>
    </source>
</reference>
<feature type="region of interest" description="Disordered" evidence="1">
    <location>
        <begin position="52"/>
        <end position="76"/>
    </location>
</feature>
<dbReference type="PANTHER" id="PTHR23101:SF25">
    <property type="entry name" value="GTPASE-ACTIVATING PROTEIN AND VPS9 DOMAIN-CONTAINING PROTEIN 1"/>
    <property type="match status" value="1"/>
</dbReference>
<dbReference type="EMBL" id="VJMJ01000055">
    <property type="protein sequence ID" value="KAF0740038.1"/>
    <property type="molecule type" value="Genomic_DNA"/>
</dbReference>
<organism evidence="3 4">
    <name type="scientific">Aphanomyces euteiches</name>
    <dbReference type="NCBI Taxonomy" id="100861"/>
    <lineage>
        <taxon>Eukaryota</taxon>
        <taxon>Sar</taxon>
        <taxon>Stramenopiles</taxon>
        <taxon>Oomycota</taxon>
        <taxon>Saprolegniomycetes</taxon>
        <taxon>Saprolegniales</taxon>
        <taxon>Verrucalvaceae</taxon>
        <taxon>Aphanomyces</taxon>
    </lineage>
</organism>
<dbReference type="GO" id="GO:0016192">
    <property type="term" value="P:vesicle-mediated transport"/>
    <property type="evidence" value="ECO:0007669"/>
    <property type="project" value="InterPro"/>
</dbReference>
<feature type="region of interest" description="Disordered" evidence="1">
    <location>
        <begin position="388"/>
        <end position="442"/>
    </location>
</feature>
<dbReference type="InterPro" id="IPR045046">
    <property type="entry name" value="Vps9-like"/>
</dbReference>
<feature type="compositionally biased region" description="Low complexity" evidence="1">
    <location>
        <begin position="19"/>
        <end position="36"/>
    </location>
</feature>
<feature type="region of interest" description="Disordered" evidence="1">
    <location>
        <begin position="1"/>
        <end position="39"/>
    </location>
</feature>
<evidence type="ECO:0000259" key="2">
    <source>
        <dbReference type="PROSITE" id="PS51205"/>
    </source>
</evidence>
<keyword evidence="4" id="KW-1185">Reference proteome</keyword>
<dbReference type="PANTHER" id="PTHR23101">
    <property type="entry name" value="RAB GDP/GTP EXCHANGE FACTOR"/>
    <property type="match status" value="1"/>
</dbReference>
<dbReference type="SUPFAM" id="SSF109993">
    <property type="entry name" value="VPS9 domain"/>
    <property type="match status" value="1"/>
</dbReference>
<dbReference type="Pfam" id="PF02204">
    <property type="entry name" value="VPS9"/>
    <property type="match status" value="1"/>
</dbReference>
<dbReference type="InterPro" id="IPR003123">
    <property type="entry name" value="VPS9"/>
</dbReference>
<evidence type="ECO:0000313" key="4">
    <source>
        <dbReference type="Proteomes" id="UP000481153"/>
    </source>
</evidence>
<dbReference type="VEuPathDB" id="FungiDB:AeMF1_020221"/>
<dbReference type="Gene3D" id="1.10.246.120">
    <property type="match status" value="1"/>
</dbReference>